<reference evidence="5 6" key="1">
    <citation type="journal article" name="Sci. Rep.">
        <title>Telomere-to-telomere assembled and centromere annotated genomes of the two main subspecies of the button mushroom Agaricus bisporus reveal especially polymorphic chromosome ends.</title>
        <authorList>
            <person name="Sonnenberg A.S.M."/>
            <person name="Sedaghat-Telgerd N."/>
            <person name="Lavrijssen B."/>
            <person name="Ohm R.A."/>
            <person name="Hendrickx P.M."/>
            <person name="Scholtmeijer K."/>
            <person name="Baars J.J.P."/>
            <person name="van Peer A."/>
        </authorList>
    </citation>
    <scope>NUCLEOTIDE SEQUENCE [LARGE SCALE GENOMIC DNA]</scope>
    <source>
        <strain evidence="5 6">H119_p4</strain>
    </source>
</reference>
<dbReference type="EMBL" id="JABXXO010000005">
    <property type="protein sequence ID" value="KAF7777544.1"/>
    <property type="molecule type" value="Genomic_DNA"/>
</dbReference>
<dbReference type="GO" id="GO:0000182">
    <property type="term" value="F:rDNA binding"/>
    <property type="evidence" value="ECO:0007669"/>
    <property type="project" value="TreeGrafter"/>
</dbReference>
<evidence type="ECO:0000313" key="6">
    <source>
        <dbReference type="Proteomes" id="UP000629468"/>
    </source>
</evidence>
<evidence type="ECO:0000313" key="5">
    <source>
        <dbReference type="EMBL" id="KAF7777544.1"/>
    </source>
</evidence>
<dbReference type="SUPFAM" id="SSF48371">
    <property type="entry name" value="ARM repeat"/>
    <property type="match status" value="1"/>
</dbReference>
<evidence type="ECO:0000256" key="4">
    <source>
        <dbReference type="SAM" id="MobiDB-lite"/>
    </source>
</evidence>
<evidence type="ECO:0000256" key="2">
    <source>
        <dbReference type="ARBA" id="ARBA00006809"/>
    </source>
</evidence>
<dbReference type="Proteomes" id="UP000629468">
    <property type="component" value="Unassembled WGS sequence"/>
</dbReference>
<dbReference type="PANTHER" id="PTHR13213:SF2">
    <property type="entry name" value="MYB-BINDING PROTEIN 1A"/>
    <property type="match status" value="1"/>
</dbReference>
<comment type="caution">
    <text evidence="5">The sequence shown here is derived from an EMBL/GenBank/DDBJ whole genome shotgun (WGS) entry which is preliminary data.</text>
</comment>
<evidence type="ECO:0000256" key="1">
    <source>
        <dbReference type="ARBA" id="ARBA00004123"/>
    </source>
</evidence>
<protein>
    <recommendedName>
        <fullName evidence="7">DNA polymerase V</fullName>
    </recommendedName>
</protein>
<comment type="subcellular location">
    <subcellularLocation>
        <location evidence="1">Nucleus</location>
    </subcellularLocation>
</comment>
<evidence type="ECO:0000256" key="3">
    <source>
        <dbReference type="ARBA" id="ARBA00023242"/>
    </source>
</evidence>
<evidence type="ECO:0008006" key="7">
    <source>
        <dbReference type="Google" id="ProtNLM"/>
    </source>
</evidence>
<dbReference type="PANTHER" id="PTHR13213">
    <property type="entry name" value="MYB-BINDING PROTEIN 1A FAMILY MEMBER"/>
    <property type="match status" value="1"/>
</dbReference>
<name>A0A8H7F557_AGABI</name>
<sequence>MSTTLALFWHLSSADKKERLNASVKLVSALEQFQAQFVPQPQSQINSDDEEDQEEAGQNQKQKEDTLDALNAQDVSYSIRRLVRGLASPRESSRLGFAVALTELLSRIDTVTCAQVVKLVMDNSKTQGSMTGQEERDVLFARLFGLMSVIQSGLVVRTGSLNVSASSSSQISTLSSYTDVLAELVIIGEKKSWLRESVWFAVLLGVDVLHEANVEWKEEAVDATIRQIFVEYKIWSPEKIALALKMQSLFPEENWSAHFAPTFKNGDILSSTNLPMLARILKESAVEDSEESTKSGGVFWKPQLHFVWRYLLDQYLPGPNSGNLPRGSFQEFFLIAVDESLFSTTASPQRKHWGFQVFQKALSRIDEEHMPMLFSKNFMRSWINHLSNRDGYLHKIAQQTATEVQAFVKSNPHLGFSLILQLTGSHGSQNFDKLTKTKTLGSIVSSLDSEGIQKYIQWLFSQVDDIEASDDDELQAVSHRRQWTIEQLSALIRNNNIPKSDEWIQSVLDYLVVHGLFLVNKKSSKNPVSAARSVAKPPFSDELQNLCRKHVLSCVSDLNNQITLVQSGNTAEKISAVASDGDFWVSRVLKTIALLEKDSKHLSILIEAGDEDRQLRQQAQELAERLKAVDGSEKETARGARLLLLATTLQHYCVDEPEDIDGESLEVCIKAITRMYPEGKKKKKARNDTDASDETDEPVDMLVDTIIGFLEKSTAYLKTTANKVFALLSGSVKESTVDLILTQLERRPVGHHDKEEDVEMNGTSDEDEDGETESEDSEEDSEDEESDEDDEDEDEDDEEALALRNKLEQALRVNGIEPATGETDSEDEELMDDDQMLAIDDQLVGIIRPVNRDAQRQATHFKNRVLDLVDTYIKRQPSNVLILRFITPLVDLITTTGADELQLSDKTRGILCNKLVPHLKELPSDIPKEAAVKAFVDTHTKARQIRVHGLSTAFKQISFHLTRILLSQEGEDVILENYRASLVDFFTRKNSALHPDFFEGFLRQYRSVGWKLREDILELSSKALNGHRKSQAFQFLLSLIPVVSTEPDRKAEWTAFLPSFISSLHATLSAACGGETSLSSVQFKAVLKVAADTQRLTQRLAPEELVLWEVDSWISLENKLVNCQRLKSATGLRQMCKQLIGAIQKFKSEQPTKQKKRKVTDTQPVSEKRETKRKKVKGSV</sequence>
<gene>
    <name evidence="5" type="ORF">Agabi119p4_3616</name>
</gene>
<feature type="region of interest" description="Disordered" evidence="4">
    <location>
        <begin position="748"/>
        <end position="799"/>
    </location>
</feature>
<proteinExistence type="inferred from homology"/>
<dbReference type="GO" id="GO:0005730">
    <property type="term" value="C:nucleolus"/>
    <property type="evidence" value="ECO:0007669"/>
    <property type="project" value="InterPro"/>
</dbReference>
<feature type="compositionally biased region" description="Acidic residues" evidence="4">
    <location>
        <begin position="756"/>
        <end position="799"/>
    </location>
</feature>
<feature type="compositionally biased region" description="Basic residues" evidence="4">
    <location>
        <begin position="1171"/>
        <end position="1180"/>
    </location>
</feature>
<dbReference type="InterPro" id="IPR016024">
    <property type="entry name" value="ARM-type_fold"/>
</dbReference>
<dbReference type="Pfam" id="PF04931">
    <property type="entry name" value="DNA_pol_phi"/>
    <property type="match status" value="1"/>
</dbReference>
<dbReference type="AlphaFoldDB" id="A0A8H7F557"/>
<dbReference type="InterPro" id="IPR007015">
    <property type="entry name" value="DNA_pol_V/MYBBP1A"/>
</dbReference>
<keyword evidence="3" id="KW-0539">Nucleus</keyword>
<comment type="similarity">
    <text evidence="2">Belongs to the MYBBP1A family.</text>
</comment>
<feature type="region of interest" description="Disordered" evidence="4">
    <location>
        <begin position="39"/>
        <end position="67"/>
    </location>
</feature>
<feature type="region of interest" description="Disordered" evidence="4">
    <location>
        <begin position="1148"/>
        <end position="1180"/>
    </location>
</feature>
<organism evidence="5 6">
    <name type="scientific">Agaricus bisporus var. burnettii</name>
    <dbReference type="NCBI Taxonomy" id="192524"/>
    <lineage>
        <taxon>Eukaryota</taxon>
        <taxon>Fungi</taxon>
        <taxon>Dikarya</taxon>
        <taxon>Basidiomycota</taxon>
        <taxon>Agaricomycotina</taxon>
        <taxon>Agaricomycetes</taxon>
        <taxon>Agaricomycetidae</taxon>
        <taxon>Agaricales</taxon>
        <taxon>Agaricineae</taxon>
        <taxon>Agaricaceae</taxon>
        <taxon>Agaricus</taxon>
    </lineage>
</organism>
<accession>A0A8H7F557</accession>
<dbReference type="GO" id="GO:0006355">
    <property type="term" value="P:regulation of DNA-templated transcription"/>
    <property type="evidence" value="ECO:0007669"/>
    <property type="project" value="InterPro"/>
</dbReference>